<sequence length="299" mass="33184">MKFPVVGLLGAVILLQAGEGACGQEPLRAAAFRLPDVPAALTEPAERADYLALHYWDRFDFADTTLVRRPEITEQAFADFVCILPYAPRAGAAVDSLFARAEVAKGMFCHFMELGDKYLDEPASPLYNEELYALFLRAQLDSPLLEEVEKIGPRTRLAVMSKNRPGDRAEDFTFRCRDGSRGRLSEIGAEYTLLYFNAPDCADCRRAKAYLASSSAVAGLLRDKRLAVVSVCIGTDPEVWKETVCPTGWIDAIDEEQTLMHDAVYDLRTVPAIYLLDRNKRVLLKNAAPDEVGSWLAGR</sequence>
<dbReference type="Pfam" id="PF17127">
    <property type="entry name" value="DUF5106"/>
    <property type="match status" value="1"/>
</dbReference>
<dbReference type="InterPro" id="IPR036249">
    <property type="entry name" value="Thioredoxin-like_sf"/>
</dbReference>
<evidence type="ECO:0000259" key="1">
    <source>
        <dbReference type="Pfam" id="PF17127"/>
    </source>
</evidence>
<dbReference type="RefSeq" id="WP_032135414.1">
    <property type="nucleotide sequence ID" value="NZ_LN609287.1"/>
</dbReference>
<protein>
    <submittedName>
        <fullName evidence="2">DUF5106 domain-containing protein</fullName>
    </submittedName>
</protein>
<dbReference type="AlphaFoldDB" id="A0A1Y3QRN8"/>
<proteinExistence type="predicted"/>
<accession>A0A1Y3QRN8</accession>
<dbReference type="EMBL" id="NFHB01000008">
    <property type="protein sequence ID" value="OUN02322.1"/>
    <property type="molecule type" value="Genomic_DNA"/>
</dbReference>
<dbReference type="Gene3D" id="3.40.30.10">
    <property type="entry name" value="Glutaredoxin"/>
    <property type="match status" value="1"/>
</dbReference>
<organism evidence="2 3">
    <name type="scientific">Alistipes onderdonkii</name>
    <dbReference type="NCBI Taxonomy" id="328813"/>
    <lineage>
        <taxon>Bacteria</taxon>
        <taxon>Pseudomonadati</taxon>
        <taxon>Bacteroidota</taxon>
        <taxon>Bacteroidia</taxon>
        <taxon>Bacteroidales</taxon>
        <taxon>Rikenellaceae</taxon>
        <taxon>Alistipes</taxon>
    </lineage>
</organism>
<evidence type="ECO:0000313" key="2">
    <source>
        <dbReference type="EMBL" id="OUN02322.1"/>
    </source>
</evidence>
<feature type="domain" description="DUF5106" evidence="1">
    <location>
        <begin position="30"/>
        <end position="163"/>
    </location>
</feature>
<dbReference type="SUPFAM" id="SSF52833">
    <property type="entry name" value="Thioredoxin-like"/>
    <property type="match status" value="1"/>
</dbReference>
<reference evidence="3" key="1">
    <citation type="submission" date="2017-04" db="EMBL/GenBank/DDBJ databases">
        <title>Function of individual gut microbiota members based on whole genome sequencing of pure cultures obtained from chicken caecum.</title>
        <authorList>
            <person name="Medvecky M."/>
            <person name="Cejkova D."/>
            <person name="Polansky O."/>
            <person name="Karasova D."/>
            <person name="Kubasova T."/>
            <person name="Cizek A."/>
            <person name="Rychlik I."/>
        </authorList>
    </citation>
    <scope>NUCLEOTIDE SEQUENCE [LARGE SCALE GENOMIC DNA]</scope>
    <source>
        <strain evidence="3">An90</strain>
    </source>
</reference>
<dbReference type="InterPro" id="IPR033395">
    <property type="entry name" value="DUF5106"/>
</dbReference>
<evidence type="ECO:0000313" key="3">
    <source>
        <dbReference type="Proteomes" id="UP000195772"/>
    </source>
</evidence>
<name>A0A1Y3QRN8_9BACT</name>
<dbReference type="OrthoDB" id="9805634at2"/>
<dbReference type="eggNOG" id="COG0526">
    <property type="taxonomic scope" value="Bacteria"/>
</dbReference>
<comment type="caution">
    <text evidence="2">The sequence shown here is derived from an EMBL/GenBank/DDBJ whole genome shotgun (WGS) entry which is preliminary data.</text>
</comment>
<gene>
    <name evidence="2" type="ORF">B5G41_11630</name>
</gene>
<dbReference type="Proteomes" id="UP000195772">
    <property type="component" value="Unassembled WGS sequence"/>
</dbReference>